<evidence type="ECO:0000256" key="1">
    <source>
        <dbReference type="SAM" id="Coils"/>
    </source>
</evidence>
<keyword evidence="3" id="KW-1185">Reference proteome</keyword>
<evidence type="ECO:0000313" key="3">
    <source>
        <dbReference type="Proteomes" id="UP000028059"/>
    </source>
</evidence>
<dbReference type="EMBL" id="JOKN01000001">
    <property type="protein sequence ID" value="KEQ57431.1"/>
    <property type="molecule type" value="Genomic_DNA"/>
</dbReference>
<dbReference type="Proteomes" id="UP000028059">
    <property type="component" value="Unassembled WGS sequence"/>
</dbReference>
<keyword evidence="1" id="KW-0175">Coiled coil</keyword>
<protein>
    <submittedName>
        <fullName evidence="2">Uncharacterized protein</fullName>
    </submittedName>
</protein>
<proteinExistence type="predicted"/>
<feature type="coiled-coil region" evidence="1">
    <location>
        <begin position="61"/>
        <end position="95"/>
    </location>
</feature>
<reference evidence="2 3" key="1">
    <citation type="submission" date="2014-06" db="EMBL/GenBank/DDBJ databases">
        <authorList>
            <person name="Ngugi D.K."/>
            <person name="Blom J."/>
            <person name="Alam I."/>
            <person name="Rashid M."/>
            <person name="Ba Alawi W."/>
            <person name="Zhang G."/>
            <person name="Hikmawan T."/>
            <person name="Guan Y."/>
            <person name="Antunes A."/>
            <person name="Siam R."/>
            <person name="ElDorry H."/>
            <person name="Bajic V."/>
            <person name="Stingl U."/>
        </authorList>
    </citation>
    <scope>NUCLEOTIDE SEQUENCE [LARGE SCALE GENOMIC DNA]</scope>
    <source>
        <strain evidence="2">SCGC AAA799-N04</strain>
    </source>
</reference>
<evidence type="ECO:0000313" key="2">
    <source>
        <dbReference type="EMBL" id="KEQ57431.1"/>
    </source>
</evidence>
<gene>
    <name evidence="2" type="ORF">AAA799N04_00123</name>
</gene>
<name>A0A081RQF8_9ARCH</name>
<accession>A0A081RQF8</accession>
<sequence>MVIKDKDLKKRSIYVYLPTVEMVRSWKKLAAKSNISLSKFVADHVENSLAKEENKKGYQTRAELILILEEKDEQIEELTKENRMLRRLSDNLDKELGRYRARPFLEEEFSGIRKYDEELVQLLKERGTIDSDHILRELRISPKRTEHVKAVYAQLENLRKFGLARPTSRGWQWHG</sequence>
<dbReference type="AlphaFoldDB" id="A0A081RQF8"/>
<comment type="caution">
    <text evidence="2">The sequence shown here is derived from an EMBL/GenBank/DDBJ whole genome shotgun (WGS) entry which is preliminary data.</text>
</comment>
<organism evidence="2 3">
    <name type="scientific">Marine Group I thaumarchaeote SCGC AAA799-N04</name>
    <dbReference type="NCBI Taxonomy" id="1502293"/>
    <lineage>
        <taxon>Archaea</taxon>
        <taxon>Nitrososphaerota</taxon>
        <taxon>Marine Group I</taxon>
    </lineage>
</organism>